<dbReference type="EMBL" id="JASPKZ010008383">
    <property type="protein sequence ID" value="KAJ9579661.1"/>
    <property type="molecule type" value="Genomic_DNA"/>
</dbReference>
<comment type="caution">
    <text evidence="2">The sequence shown here is derived from an EMBL/GenBank/DDBJ whole genome shotgun (WGS) entry which is preliminary data.</text>
</comment>
<dbReference type="Proteomes" id="UP001233999">
    <property type="component" value="Unassembled WGS sequence"/>
</dbReference>
<accession>A0AAD7ZFX2</accession>
<evidence type="ECO:0000256" key="1">
    <source>
        <dbReference type="SAM" id="Phobius"/>
    </source>
</evidence>
<feature type="non-terminal residue" evidence="2">
    <location>
        <position position="1"/>
    </location>
</feature>
<organism evidence="2 3">
    <name type="scientific">Diploptera punctata</name>
    <name type="common">Pacific beetle cockroach</name>
    <dbReference type="NCBI Taxonomy" id="6984"/>
    <lineage>
        <taxon>Eukaryota</taxon>
        <taxon>Metazoa</taxon>
        <taxon>Ecdysozoa</taxon>
        <taxon>Arthropoda</taxon>
        <taxon>Hexapoda</taxon>
        <taxon>Insecta</taxon>
        <taxon>Pterygota</taxon>
        <taxon>Neoptera</taxon>
        <taxon>Polyneoptera</taxon>
        <taxon>Dictyoptera</taxon>
        <taxon>Blattodea</taxon>
        <taxon>Blaberoidea</taxon>
        <taxon>Blaberidae</taxon>
        <taxon>Diplopterinae</taxon>
        <taxon>Diploptera</taxon>
    </lineage>
</organism>
<feature type="non-terminal residue" evidence="2">
    <location>
        <position position="88"/>
    </location>
</feature>
<gene>
    <name evidence="2" type="ORF">L9F63_004684</name>
</gene>
<sequence>LHFLSPNDIVTVAKHKLLTMKTMFENTISYNFLDVGLEVEEQKINFIVAMNSIKEIYYLNVFFSVSFTFMDLLPLSAIILKIFLNKLL</sequence>
<keyword evidence="3" id="KW-1185">Reference proteome</keyword>
<keyword evidence="1" id="KW-0812">Transmembrane</keyword>
<dbReference type="AlphaFoldDB" id="A0AAD7ZFX2"/>
<feature type="transmembrane region" description="Helical" evidence="1">
    <location>
        <begin position="56"/>
        <end position="84"/>
    </location>
</feature>
<keyword evidence="1" id="KW-0472">Membrane</keyword>
<proteinExistence type="predicted"/>
<reference evidence="2" key="2">
    <citation type="submission" date="2023-05" db="EMBL/GenBank/DDBJ databases">
        <authorList>
            <person name="Fouks B."/>
        </authorList>
    </citation>
    <scope>NUCLEOTIDE SEQUENCE</scope>
    <source>
        <strain evidence="2">Stay&amp;Tobe</strain>
        <tissue evidence="2">Testes</tissue>
    </source>
</reference>
<protein>
    <submittedName>
        <fullName evidence="2">Uncharacterized protein</fullName>
    </submittedName>
</protein>
<evidence type="ECO:0000313" key="2">
    <source>
        <dbReference type="EMBL" id="KAJ9579661.1"/>
    </source>
</evidence>
<keyword evidence="1" id="KW-1133">Transmembrane helix</keyword>
<reference evidence="2" key="1">
    <citation type="journal article" date="2023" name="IScience">
        <title>Live-bearing cockroach genome reveals convergent evolutionary mechanisms linked to viviparity in insects and beyond.</title>
        <authorList>
            <person name="Fouks B."/>
            <person name="Harrison M.C."/>
            <person name="Mikhailova A.A."/>
            <person name="Marchal E."/>
            <person name="English S."/>
            <person name="Carruthers M."/>
            <person name="Jennings E.C."/>
            <person name="Chiamaka E.L."/>
            <person name="Frigard R.A."/>
            <person name="Pippel M."/>
            <person name="Attardo G.M."/>
            <person name="Benoit J.B."/>
            <person name="Bornberg-Bauer E."/>
            <person name="Tobe S.S."/>
        </authorList>
    </citation>
    <scope>NUCLEOTIDE SEQUENCE</scope>
    <source>
        <strain evidence="2">Stay&amp;Tobe</strain>
    </source>
</reference>
<name>A0AAD7ZFX2_DIPPU</name>
<evidence type="ECO:0000313" key="3">
    <source>
        <dbReference type="Proteomes" id="UP001233999"/>
    </source>
</evidence>